<sequence length="63" mass="7351">MIFIYRIVYREDGITWRIAITSCGFSLIVRVERELALVQSDIMVSNRSRFKIEKANGERINDG</sequence>
<reference evidence="2" key="1">
    <citation type="journal article" date="2016" name="Toxins">
        <title>The Draft Genome Sequence of the Yersinia entomophaga Entomopathogenic Type Strain MH96T.</title>
        <authorList>
            <person name="Hurst M.R."/>
            <person name="Beattie A."/>
            <person name="Altermann E."/>
            <person name="Moraga R.M."/>
            <person name="Harper L.A."/>
            <person name="Calder J."/>
            <person name="Laugraud A."/>
        </authorList>
    </citation>
    <scope>NUCLEOTIDE SEQUENCE [LARGE SCALE GENOMIC DNA]</scope>
    <source>
        <strain evidence="2">MH96</strain>
    </source>
</reference>
<evidence type="ECO:0000313" key="1">
    <source>
        <dbReference type="EMBL" id="ANI29228.1"/>
    </source>
</evidence>
<dbReference type="Proteomes" id="UP000266744">
    <property type="component" value="Chromosome"/>
</dbReference>
<keyword evidence="2" id="KW-1185">Reference proteome</keyword>
<name>A0ABN4PPV5_YERET</name>
<dbReference type="EMBL" id="CP010029">
    <property type="protein sequence ID" value="ANI29228.1"/>
    <property type="molecule type" value="Genomic_DNA"/>
</dbReference>
<evidence type="ECO:0000313" key="2">
    <source>
        <dbReference type="Proteomes" id="UP000266744"/>
    </source>
</evidence>
<organism evidence="1 2">
    <name type="scientific">Yersinia entomophaga</name>
    <dbReference type="NCBI Taxonomy" id="935293"/>
    <lineage>
        <taxon>Bacteria</taxon>
        <taxon>Pseudomonadati</taxon>
        <taxon>Pseudomonadota</taxon>
        <taxon>Gammaproteobacteria</taxon>
        <taxon>Enterobacterales</taxon>
        <taxon>Yersiniaceae</taxon>
        <taxon>Yersinia</taxon>
    </lineage>
</organism>
<proteinExistence type="predicted"/>
<accession>A0ABN4PPV5</accession>
<protein>
    <submittedName>
        <fullName evidence="1">Uncharacterized protein</fullName>
    </submittedName>
</protein>
<gene>
    <name evidence="1" type="ORF">PL78_05155</name>
</gene>